<dbReference type="GO" id="GO:0008758">
    <property type="term" value="F:UDP-2,3-diacylglucosamine hydrolase activity"/>
    <property type="evidence" value="ECO:0007669"/>
    <property type="project" value="TreeGrafter"/>
</dbReference>
<keyword evidence="2" id="KW-0378">Hydrolase</keyword>
<dbReference type="Pfam" id="PF00149">
    <property type="entry name" value="Metallophos"/>
    <property type="match status" value="1"/>
</dbReference>
<evidence type="ECO:0000259" key="3">
    <source>
        <dbReference type="Pfam" id="PF00149"/>
    </source>
</evidence>
<dbReference type="EMBL" id="LAZR01054171">
    <property type="protein sequence ID" value="KKK79124.1"/>
    <property type="molecule type" value="Genomic_DNA"/>
</dbReference>
<gene>
    <name evidence="4" type="ORF">LCGC14_2836670</name>
</gene>
<dbReference type="InterPro" id="IPR004843">
    <property type="entry name" value="Calcineurin-like_PHP"/>
</dbReference>
<keyword evidence="1" id="KW-0479">Metal-binding</keyword>
<dbReference type="PANTHER" id="PTHR31302">
    <property type="entry name" value="TRANSMEMBRANE PROTEIN WITH METALLOPHOSPHOESTERASE DOMAIN-RELATED"/>
    <property type="match status" value="1"/>
</dbReference>
<evidence type="ECO:0000256" key="1">
    <source>
        <dbReference type="ARBA" id="ARBA00022723"/>
    </source>
</evidence>
<dbReference type="GO" id="GO:0046872">
    <property type="term" value="F:metal ion binding"/>
    <property type="evidence" value="ECO:0007669"/>
    <property type="project" value="UniProtKB-KW"/>
</dbReference>
<dbReference type="GO" id="GO:0009245">
    <property type="term" value="P:lipid A biosynthetic process"/>
    <property type="evidence" value="ECO:0007669"/>
    <property type="project" value="TreeGrafter"/>
</dbReference>
<reference evidence="4" key="1">
    <citation type="journal article" date="2015" name="Nature">
        <title>Complex archaea that bridge the gap between prokaryotes and eukaryotes.</title>
        <authorList>
            <person name="Spang A."/>
            <person name="Saw J.H."/>
            <person name="Jorgensen S.L."/>
            <person name="Zaremba-Niedzwiedzka K."/>
            <person name="Martijn J."/>
            <person name="Lind A.E."/>
            <person name="van Eijk R."/>
            <person name="Schleper C."/>
            <person name="Guy L."/>
            <person name="Ettema T.J."/>
        </authorList>
    </citation>
    <scope>NUCLEOTIDE SEQUENCE</scope>
</reference>
<proteinExistence type="predicted"/>
<sequence length="270" mass="28809">MIGPIRFGALHAGSAFEVTEVTIASDRLPVGFDGFRLAVLADLHMGRRVGPGFVRRVVEEVRGRRPDAALLLGDMVERPEPYAHTFAELIAPLAEHIPTYAVLGNHEYFGLSCVYRRCIRAAGVDLLVNEHRLIPCPGGPTDGGEPAIALAGLDDLSDGRPSVRAAMEGIGRDTFSMLAVHHPDLVAHLPPNHSVDLVLAGHTHGGQVRLFGWTPLKITRDPTYLGGLVDGPGVPIYVSRGLGMTGLSLRIGADPELPIITLRSTKAVPG</sequence>
<accession>A0A0F9AKV4</accession>
<dbReference type="Gene3D" id="3.60.21.10">
    <property type="match status" value="1"/>
</dbReference>
<dbReference type="AlphaFoldDB" id="A0A0F9AKV4"/>
<dbReference type="InterPro" id="IPR029052">
    <property type="entry name" value="Metallo-depent_PP-like"/>
</dbReference>
<dbReference type="InterPro" id="IPR051158">
    <property type="entry name" value="Metallophosphoesterase_sf"/>
</dbReference>
<name>A0A0F9AKV4_9ZZZZ</name>
<evidence type="ECO:0000256" key="2">
    <source>
        <dbReference type="ARBA" id="ARBA00022801"/>
    </source>
</evidence>
<organism evidence="4">
    <name type="scientific">marine sediment metagenome</name>
    <dbReference type="NCBI Taxonomy" id="412755"/>
    <lineage>
        <taxon>unclassified sequences</taxon>
        <taxon>metagenomes</taxon>
        <taxon>ecological metagenomes</taxon>
    </lineage>
</organism>
<dbReference type="GO" id="GO:0016020">
    <property type="term" value="C:membrane"/>
    <property type="evidence" value="ECO:0007669"/>
    <property type="project" value="GOC"/>
</dbReference>
<dbReference type="SUPFAM" id="SSF56300">
    <property type="entry name" value="Metallo-dependent phosphatases"/>
    <property type="match status" value="1"/>
</dbReference>
<feature type="domain" description="Calcineurin-like phosphoesterase" evidence="3">
    <location>
        <begin position="35"/>
        <end position="205"/>
    </location>
</feature>
<dbReference type="CDD" id="cd07385">
    <property type="entry name" value="MPP_YkuE_C"/>
    <property type="match status" value="1"/>
</dbReference>
<protein>
    <recommendedName>
        <fullName evidence="3">Calcineurin-like phosphoesterase domain-containing protein</fullName>
    </recommendedName>
</protein>
<dbReference type="PANTHER" id="PTHR31302:SF31">
    <property type="entry name" value="PHOSPHODIESTERASE YAEI"/>
    <property type="match status" value="1"/>
</dbReference>
<evidence type="ECO:0000313" key="4">
    <source>
        <dbReference type="EMBL" id="KKK79124.1"/>
    </source>
</evidence>
<comment type="caution">
    <text evidence="4">The sequence shown here is derived from an EMBL/GenBank/DDBJ whole genome shotgun (WGS) entry which is preliminary data.</text>
</comment>